<evidence type="ECO:0000313" key="13">
    <source>
        <dbReference type="Proteomes" id="UP000700596"/>
    </source>
</evidence>
<keyword evidence="6" id="KW-0805">Transcription regulation</keyword>
<dbReference type="SUPFAM" id="SSF57667">
    <property type="entry name" value="beta-beta-alpha zinc fingers"/>
    <property type="match status" value="3"/>
</dbReference>
<feature type="domain" description="C2H2-type" evidence="11">
    <location>
        <begin position="81"/>
        <end position="110"/>
    </location>
</feature>
<keyword evidence="4 9" id="KW-0863">Zinc-finger</keyword>
<dbReference type="GO" id="GO:0000978">
    <property type="term" value="F:RNA polymerase II cis-regulatory region sequence-specific DNA binding"/>
    <property type="evidence" value="ECO:0007669"/>
    <property type="project" value="UniProtKB-ARBA"/>
</dbReference>
<evidence type="ECO:0000256" key="9">
    <source>
        <dbReference type="PROSITE-ProRule" id="PRU00042"/>
    </source>
</evidence>
<comment type="caution">
    <text evidence="12">The sequence shown here is derived from an EMBL/GenBank/DDBJ whole genome shotgun (WGS) entry which is preliminary data.</text>
</comment>
<dbReference type="PROSITE" id="PS50157">
    <property type="entry name" value="ZINC_FINGER_C2H2_2"/>
    <property type="match status" value="7"/>
</dbReference>
<dbReference type="AlphaFoldDB" id="A0A9P9DUB9"/>
<feature type="domain" description="C2H2-type" evidence="11">
    <location>
        <begin position="169"/>
        <end position="200"/>
    </location>
</feature>
<dbReference type="PROSITE" id="PS00028">
    <property type="entry name" value="ZINC_FINGER_C2H2_1"/>
    <property type="match status" value="6"/>
</dbReference>
<dbReference type="InterPro" id="IPR013087">
    <property type="entry name" value="Znf_C2H2_type"/>
</dbReference>
<dbReference type="FunFam" id="3.30.160.60:FF:000065">
    <property type="entry name" value="B-cell CLL/lymphoma 6, member B"/>
    <property type="match status" value="1"/>
</dbReference>
<evidence type="ECO:0000256" key="8">
    <source>
        <dbReference type="ARBA" id="ARBA00023242"/>
    </source>
</evidence>
<feature type="compositionally biased region" description="Basic and acidic residues" evidence="10">
    <location>
        <begin position="1"/>
        <end position="32"/>
    </location>
</feature>
<evidence type="ECO:0000256" key="7">
    <source>
        <dbReference type="ARBA" id="ARBA00023163"/>
    </source>
</evidence>
<protein>
    <submittedName>
        <fullName evidence="12">Zinc finger protein 585A</fullName>
    </submittedName>
</protein>
<keyword evidence="13" id="KW-1185">Reference proteome</keyword>
<name>A0A9P9DUB9_9PLEO</name>
<dbReference type="GO" id="GO:0000981">
    <property type="term" value="F:DNA-binding transcription factor activity, RNA polymerase II-specific"/>
    <property type="evidence" value="ECO:0007669"/>
    <property type="project" value="UniProtKB-ARBA"/>
</dbReference>
<dbReference type="Proteomes" id="UP000700596">
    <property type="component" value="Unassembled WGS sequence"/>
</dbReference>
<feature type="domain" description="C2H2-type" evidence="11">
    <location>
        <begin position="201"/>
        <end position="237"/>
    </location>
</feature>
<feature type="region of interest" description="Disordered" evidence="10">
    <location>
        <begin position="493"/>
        <end position="512"/>
    </location>
</feature>
<evidence type="ECO:0000259" key="11">
    <source>
        <dbReference type="PROSITE" id="PS50157"/>
    </source>
</evidence>
<dbReference type="Pfam" id="PF00096">
    <property type="entry name" value="zf-C2H2"/>
    <property type="match status" value="4"/>
</dbReference>
<dbReference type="FunFam" id="3.30.160.60:FF:000125">
    <property type="entry name" value="Putative zinc finger protein 143"/>
    <property type="match status" value="1"/>
</dbReference>
<evidence type="ECO:0000313" key="12">
    <source>
        <dbReference type="EMBL" id="KAH7126750.1"/>
    </source>
</evidence>
<feature type="domain" description="C2H2-type" evidence="11">
    <location>
        <begin position="111"/>
        <end position="139"/>
    </location>
</feature>
<keyword evidence="3" id="KW-0677">Repeat</keyword>
<dbReference type="GO" id="GO:0005634">
    <property type="term" value="C:nucleus"/>
    <property type="evidence" value="ECO:0007669"/>
    <property type="project" value="UniProtKB-SubCell"/>
</dbReference>
<evidence type="ECO:0000256" key="5">
    <source>
        <dbReference type="ARBA" id="ARBA00022833"/>
    </source>
</evidence>
<keyword evidence="2" id="KW-0479">Metal-binding</keyword>
<dbReference type="OrthoDB" id="4748970at2759"/>
<feature type="region of interest" description="Disordered" evidence="10">
    <location>
        <begin position="1"/>
        <end position="41"/>
    </location>
</feature>
<gene>
    <name evidence="12" type="ORF">B0J11DRAFT_285195</name>
</gene>
<dbReference type="EMBL" id="JAGMWT010000006">
    <property type="protein sequence ID" value="KAH7126750.1"/>
    <property type="molecule type" value="Genomic_DNA"/>
</dbReference>
<comment type="subcellular location">
    <subcellularLocation>
        <location evidence="1">Nucleus</location>
    </subcellularLocation>
</comment>
<evidence type="ECO:0000256" key="10">
    <source>
        <dbReference type="SAM" id="MobiDB-lite"/>
    </source>
</evidence>
<dbReference type="GO" id="GO:0008270">
    <property type="term" value="F:zinc ion binding"/>
    <property type="evidence" value="ECO:0007669"/>
    <property type="project" value="UniProtKB-KW"/>
</dbReference>
<reference evidence="12" key="1">
    <citation type="journal article" date="2021" name="Nat. Commun.">
        <title>Genetic determinants of endophytism in the Arabidopsis root mycobiome.</title>
        <authorList>
            <person name="Mesny F."/>
            <person name="Miyauchi S."/>
            <person name="Thiergart T."/>
            <person name="Pickel B."/>
            <person name="Atanasova L."/>
            <person name="Karlsson M."/>
            <person name="Huettel B."/>
            <person name="Barry K.W."/>
            <person name="Haridas S."/>
            <person name="Chen C."/>
            <person name="Bauer D."/>
            <person name="Andreopoulos W."/>
            <person name="Pangilinan J."/>
            <person name="LaButti K."/>
            <person name="Riley R."/>
            <person name="Lipzen A."/>
            <person name="Clum A."/>
            <person name="Drula E."/>
            <person name="Henrissat B."/>
            <person name="Kohler A."/>
            <person name="Grigoriev I.V."/>
            <person name="Martin F.M."/>
            <person name="Hacquard S."/>
        </authorList>
    </citation>
    <scope>NUCLEOTIDE SEQUENCE</scope>
    <source>
        <strain evidence="12">MPI-CAGE-CH-0243</strain>
    </source>
</reference>
<keyword evidence="5" id="KW-0862">Zinc</keyword>
<dbReference type="PANTHER" id="PTHR46179:SF13">
    <property type="entry name" value="C2H2-TYPE DOMAIN-CONTAINING PROTEIN"/>
    <property type="match status" value="1"/>
</dbReference>
<evidence type="ECO:0000256" key="4">
    <source>
        <dbReference type="ARBA" id="ARBA00022771"/>
    </source>
</evidence>
<dbReference type="InterPro" id="IPR036236">
    <property type="entry name" value="Znf_C2H2_sf"/>
</dbReference>
<dbReference type="Gene3D" id="3.30.160.60">
    <property type="entry name" value="Classic Zinc Finger"/>
    <property type="match status" value="5"/>
</dbReference>
<dbReference type="FunFam" id="3.30.160.60:FF:000072">
    <property type="entry name" value="zinc finger protein 143 isoform X1"/>
    <property type="match status" value="1"/>
</dbReference>
<feature type="domain" description="C2H2-type" evidence="11">
    <location>
        <begin position="319"/>
        <end position="349"/>
    </location>
</feature>
<evidence type="ECO:0000256" key="6">
    <source>
        <dbReference type="ARBA" id="ARBA00023015"/>
    </source>
</evidence>
<proteinExistence type="predicted"/>
<accession>A0A9P9DUB9</accession>
<evidence type="ECO:0000256" key="3">
    <source>
        <dbReference type="ARBA" id="ARBA00022737"/>
    </source>
</evidence>
<keyword evidence="8" id="KW-0539">Nucleus</keyword>
<dbReference type="InterPro" id="IPR051061">
    <property type="entry name" value="Zinc_finger_trans_reg"/>
</dbReference>
<dbReference type="PANTHER" id="PTHR46179">
    <property type="entry name" value="ZINC FINGER PROTEIN"/>
    <property type="match status" value="1"/>
</dbReference>
<evidence type="ECO:0000256" key="1">
    <source>
        <dbReference type="ARBA" id="ARBA00004123"/>
    </source>
</evidence>
<dbReference type="SMART" id="SM00355">
    <property type="entry name" value="ZnF_C2H2"/>
    <property type="match status" value="9"/>
</dbReference>
<sequence>MTSKRKDQRTDEDSRKRFRRDDDSLQNRHDPFDNDTTLDGFTTIDHPNEDIAGDELVDELRYRKKNGEARAAVESSRAWNFICTFEGCDRRFNRASRLEEHLRSHRNERPWACDTCDKTFPRKDHLTRHVMDNHKREEREHVCDWDGCDKRFATGHRLKLHIETHTCKFYCTEYPPCKQVFRRAHTLDMHVKIEHMKIMPFQCDYVDPETNEHCTSEFKTVQNMRGHQRRIHEKPKSDSSMHFCMLCPAPGSGFEELETEAGTVKVVQQPLAFAKSEQLSAHTREYHPPLCTHCNRSFADQTSLAKHIRYAHTDLPPEFICTEPGCNKAFTRSGNLTHHIRTVHTKVTKFICESTVFAESKHEDLRNWDGADACGAALTHKNSLEQHVRTKHLKQGNRKTMRKEAKAKVQASKKMPQPSALRLLTGIGDDGGRNIACPIKDCGYKYFLERDIRKHLSGPLHNFSEEETEEHTRTAMALSGGKFWFSREIDAESAEPSVPQTPEPTELLGASNVLPPNLFTTLPLETKHQKLGDHLEGSKISVVDEEAALDAEMGLDVGPALDMHTGLPLHPTS</sequence>
<feature type="domain" description="C2H2-type" evidence="11">
    <location>
        <begin position="289"/>
        <end position="317"/>
    </location>
</feature>
<organism evidence="12 13">
    <name type="scientific">Dendryphion nanum</name>
    <dbReference type="NCBI Taxonomy" id="256645"/>
    <lineage>
        <taxon>Eukaryota</taxon>
        <taxon>Fungi</taxon>
        <taxon>Dikarya</taxon>
        <taxon>Ascomycota</taxon>
        <taxon>Pezizomycotina</taxon>
        <taxon>Dothideomycetes</taxon>
        <taxon>Pleosporomycetidae</taxon>
        <taxon>Pleosporales</taxon>
        <taxon>Torulaceae</taxon>
        <taxon>Dendryphion</taxon>
    </lineage>
</organism>
<feature type="domain" description="C2H2-type" evidence="11">
    <location>
        <begin position="141"/>
        <end position="166"/>
    </location>
</feature>
<keyword evidence="7" id="KW-0804">Transcription</keyword>
<evidence type="ECO:0000256" key="2">
    <source>
        <dbReference type="ARBA" id="ARBA00022723"/>
    </source>
</evidence>